<proteinExistence type="predicted"/>
<reference evidence="4" key="4">
    <citation type="journal article" date="2015" name="PLoS ONE">
        <title>Comprehensive Evaluation of Toxoplasma gondii VEG and Neospora caninum LIV Genomes with Tachyzoite Stage Transcriptome and Proteome Defines Novel Transcript Features.</title>
        <authorList>
            <person name="Ramaprasad A."/>
            <person name="Mourier T."/>
            <person name="Naeem R."/>
            <person name="Malas T.B."/>
            <person name="Moussa E."/>
            <person name="Panigrahi A."/>
            <person name="Vermont S.J."/>
            <person name="Otto T.D."/>
            <person name="Wastling J."/>
            <person name="Pain A."/>
        </authorList>
    </citation>
    <scope>NUCLEOTIDE SEQUENCE</scope>
    <source>
        <strain evidence="4">Liverpool</strain>
    </source>
</reference>
<protein>
    <submittedName>
        <fullName evidence="3">Uncharacterized protein</fullName>
    </submittedName>
</protein>
<dbReference type="eggNOG" id="ENOG502R0M9">
    <property type="taxonomic scope" value="Eukaryota"/>
</dbReference>
<gene>
    <name evidence="4" type="ORF">BN1204_050800</name>
    <name evidence="3" type="ORF">NCLIV_050800</name>
</gene>
<reference evidence="3" key="1">
    <citation type="submission" date="2011-02" db="EMBL/GenBank/DDBJ databases">
        <authorList>
            <person name="Aslett M."/>
        </authorList>
    </citation>
    <scope>NUCLEOTIDE SEQUENCE</scope>
    <source>
        <strain evidence="3">Liverpool</strain>
    </source>
</reference>
<accession>F0VKQ1</accession>
<feature type="transmembrane region" description="Helical" evidence="2">
    <location>
        <begin position="93"/>
        <end position="112"/>
    </location>
</feature>
<reference evidence="3" key="2">
    <citation type="submission" date="2011-03" db="EMBL/GenBank/DDBJ databases">
        <title>Comparative genomics and transcriptomics of Neospora caninum and Toxoplasma gondii.</title>
        <authorList>
            <person name="Reid A.J."/>
            <person name="Sohal A."/>
            <person name="Harris D."/>
            <person name="Quail M."/>
            <person name="Sanders M."/>
            <person name="Berriman M."/>
            <person name="Wastling J.M."/>
            <person name="Pain A."/>
        </authorList>
    </citation>
    <scope>NUCLEOTIDE SEQUENCE</scope>
    <source>
        <strain evidence="3">Liverpool</strain>
    </source>
</reference>
<evidence type="ECO:0000256" key="2">
    <source>
        <dbReference type="SAM" id="Phobius"/>
    </source>
</evidence>
<dbReference type="Proteomes" id="UP000007494">
    <property type="component" value="Chromosome X"/>
</dbReference>
<dbReference type="AlphaFoldDB" id="F0VKQ1"/>
<dbReference type="EMBL" id="FR823391">
    <property type="protein sequence ID" value="CBZ54652.1"/>
    <property type="molecule type" value="Genomic_DNA"/>
</dbReference>
<name>F0VKQ1_NEOCL</name>
<feature type="region of interest" description="Disordered" evidence="1">
    <location>
        <begin position="1"/>
        <end position="26"/>
    </location>
</feature>
<dbReference type="InParanoid" id="F0VKQ1"/>
<dbReference type="VEuPathDB" id="ToxoDB:NCLIV_050800"/>
<organism evidence="3 5">
    <name type="scientific">Neospora caninum (strain Liverpool)</name>
    <dbReference type="NCBI Taxonomy" id="572307"/>
    <lineage>
        <taxon>Eukaryota</taxon>
        <taxon>Sar</taxon>
        <taxon>Alveolata</taxon>
        <taxon>Apicomplexa</taxon>
        <taxon>Conoidasida</taxon>
        <taxon>Coccidia</taxon>
        <taxon>Eucoccidiorida</taxon>
        <taxon>Eimeriorina</taxon>
        <taxon>Sarcocystidae</taxon>
        <taxon>Neospora</taxon>
    </lineage>
</organism>
<dbReference type="OMA" id="PTCRNTA"/>
<dbReference type="GeneID" id="13446357"/>
<keyword evidence="2" id="KW-0812">Transmembrane</keyword>
<keyword evidence="5" id="KW-1185">Reference proteome</keyword>
<dbReference type="EMBL" id="LN714485">
    <property type="protein sequence ID" value="CEL69369.1"/>
    <property type="molecule type" value="Genomic_DNA"/>
</dbReference>
<feature type="transmembrane region" description="Helical" evidence="2">
    <location>
        <begin position="43"/>
        <end position="64"/>
    </location>
</feature>
<keyword evidence="2" id="KW-0472">Membrane</keyword>
<evidence type="ECO:0000313" key="5">
    <source>
        <dbReference type="Proteomes" id="UP000007494"/>
    </source>
</evidence>
<evidence type="ECO:0000313" key="4">
    <source>
        <dbReference type="EMBL" id="CEL69369.1"/>
    </source>
</evidence>
<dbReference type="OrthoDB" id="345656at2759"/>
<keyword evidence="2" id="KW-1133">Transmembrane helix</keyword>
<dbReference type="RefSeq" id="XP_003884682.1">
    <property type="nucleotide sequence ID" value="XM_003884633.1"/>
</dbReference>
<evidence type="ECO:0000313" key="3">
    <source>
        <dbReference type="EMBL" id="CBZ54652.1"/>
    </source>
</evidence>
<reference evidence="5" key="3">
    <citation type="journal article" date="2012" name="PLoS Pathog.">
        <title>Comparative genomics of the apicomplexan parasites Toxoplasma gondii and Neospora caninum: Coccidia differing in host range and transmission strategy.</title>
        <authorList>
            <person name="Reid A.J."/>
            <person name="Vermont S.J."/>
            <person name="Cotton J.A."/>
            <person name="Harris D."/>
            <person name="Hill-Cawthorne G.A."/>
            <person name="Konen-Waisman S."/>
            <person name="Latham S.M."/>
            <person name="Mourier T."/>
            <person name="Norton R."/>
            <person name="Quail M.A."/>
            <person name="Sanders M."/>
            <person name="Shanmugam D."/>
            <person name="Sohal A."/>
            <person name="Wasmuth J.D."/>
            <person name="Brunk B."/>
            <person name="Grigg M.E."/>
            <person name="Howard J.C."/>
            <person name="Parkinson J."/>
            <person name="Roos D.S."/>
            <person name="Trees A.J."/>
            <person name="Berriman M."/>
            <person name="Pain A."/>
            <person name="Wastling J.M."/>
        </authorList>
    </citation>
    <scope>NUCLEOTIDE SEQUENCE [LARGE SCALE GENOMIC DNA]</scope>
    <source>
        <strain evidence="5">Liverpool</strain>
    </source>
</reference>
<sequence length="148" mass="15721">MQGFFRSVSDGDFGPEAASKAQPTTGEESLYADKTLRKGTEKVVLITLCASSTLALVALVLGTAQFSTICDLPLVKWNLGNAVYVSVPLPKKISSRILSLLSAASVAALYYGPAVMTIISRLVRTADFAEVTQHGTPALMIFLSLLLL</sequence>
<evidence type="ECO:0000256" key="1">
    <source>
        <dbReference type="SAM" id="MobiDB-lite"/>
    </source>
</evidence>